<keyword evidence="3" id="KW-1185">Reference proteome</keyword>
<dbReference type="AlphaFoldDB" id="A0A395M708"/>
<reference evidence="2 3" key="1">
    <citation type="journal article" date="2018" name="PLoS Pathog.">
        <title>Evolution of structural diversity of trichothecenes, a family of toxins produced by plant pathogenic and entomopathogenic fungi.</title>
        <authorList>
            <person name="Proctor R.H."/>
            <person name="McCormick S.P."/>
            <person name="Kim H.S."/>
            <person name="Cardoza R.E."/>
            <person name="Stanley A.M."/>
            <person name="Lindo L."/>
            <person name="Kelly A."/>
            <person name="Brown D.W."/>
            <person name="Lee T."/>
            <person name="Vaughan M.M."/>
            <person name="Alexander N.J."/>
            <person name="Busman M."/>
            <person name="Gutierrez S."/>
        </authorList>
    </citation>
    <scope>NUCLEOTIDE SEQUENCE [LARGE SCALE GENOMIC DNA]</scope>
    <source>
        <strain evidence="2 3">NRRL 13405</strain>
    </source>
</reference>
<comment type="caution">
    <text evidence="2">The sequence shown here is derived from an EMBL/GenBank/DDBJ whole genome shotgun (WGS) entry which is preliminary data.</text>
</comment>
<proteinExistence type="predicted"/>
<dbReference type="EMBL" id="PXXK01000524">
    <property type="protein sequence ID" value="RFN43636.1"/>
    <property type="molecule type" value="Genomic_DNA"/>
</dbReference>
<organism evidence="2 3">
    <name type="scientific">Fusarium flagelliforme</name>
    <dbReference type="NCBI Taxonomy" id="2675880"/>
    <lineage>
        <taxon>Eukaryota</taxon>
        <taxon>Fungi</taxon>
        <taxon>Dikarya</taxon>
        <taxon>Ascomycota</taxon>
        <taxon>Pezizomycotina</taxon>
        <taxon>Sordariomycetes</taxon>
        <taxon>Hypocreomycetidae</taxon>
        <taxon>Hypocreales</taxon>
        <taxon>Nectriaceae</taxon>
        <taxon>Fusarium</taxon>
        <taxon>Fusarium incarnatum-equiseti species complex</taxon>
    </lineage>
</organism>
<sequence length="821" mass="93641">MATRRLTFIETRAPRAAGLSEGAVDEHKELIGDLYLSQNYTRDKLFSISKQLSGSIYPYSRDQFSKATRRWGFQKQRRGGSSIEPSLSQVATQSTTSDAARNVPPSTTNIDITEDQEPTVTDESSKRPRSAASSISRRSNTTTHDSSSPFFRRLVKRMKPNDEPGNAPAESLPQTQLDFSNDTDLMLTTSVEEEVVDSRSRYEERYDDELSADYLVCCYRYNKAFWYYRKLSVPFPYESLSPKQRRDRILDMARTAKTRRASEIVVEMMESELETSNDPLSEDRSNQSPSGKAEMCPVQSFLFHRHLAEIYEHYSDDASLVQKHLNQAKGFTKAFDKLAPPDTLSLSGEQVLQSTQKKEHNAPPTIDLWTLLRLLPGYKVADIPENLLNSLEWDATSMVLDIRDCLDRCWGALNKSEPLPISMHYDAVQHEKMEPNEMSHLAVQHDPLYIWAKTSLLFTFLWTKIQDNTPPIWKCHTISVTQFLMVISRMIVRESLLLSQHVTPPLDPEGRLLELRDSDRQDYRSVVQTLLLVHRWMPDQIKREFVTEFVEHYSWSPPAGRKSVLAQQIQTYQIEALKLVLGARKGGESRPTTSTSTTLREVTALRAEASEMGSTSEDNEFMEWLDLPQDQSDSTGERDAIAYVKQRQYAPSFDSSRVSSSLRTSSIYLSALTGNPTMSRSLASRSSRSSQVSLSGSFKRFKASALKRRNSSESMMGLSLYDPERQLQDDSFEGVQDLQVQRYLKVTMGLSTLEEEYTSLEGKPEEDEKPSVRGRIERLLKGKDKDDLNEREWTYNPTDDLVKSIPYHLLDDASARPKMLS</sequence>
<evidence type="ECO:0000313" key="3">
    <source>
        <dbReference type="Proteomes" id="UP000265631"/>
    </source>
</evidence>
<evidence type="ECO:0000256" key="1">
    <source>
        <dbReference type="SAM" id="MobiDB-lite"/>
    </source>
</evidence>
<protein>
    <recommendedName>
        <fullName evidence="4">Clr5 domain-containing protein</fullName>
    </recommendedName>
</protein>
<dbReference type="Proteomes" id="UP000265631">
    <property type="component" value="Unassembled WGS sequence"/>
</dbReference>
<name>A0A395M708_9HYPO</name>
<feature type="compositionally biased region" description="Low complexity" evidence="1">
    <location>
        <begin position="130"/>
        <end position="139"/>
    </location>
</feature>
<gene>
    <name evidence="2" type="ORF">FIE12Z_12102</name>
</gene>
<accession>A0A395M708</accession>
<feature type="region of interest" description="Disordered" evidence="1">
    <location>
        <begin position="72"/>
        <end position="151"/>
    </location>
</feature>
<feature type="region of interest" description="Disordered" evidence="1">
    <location>
        <begin position="271"/>
        <end position="293"/>
    </location>
</feature>
<feature type="compositionally biased region" description="Polar residues" evidence="1">
    <location>
        <begin position="83"/>
        <end position="111"/>
    </location>
</feature>
<evidence type="ECO:0008006" key="4">
    <source>
        <dbReference type="Google" id="ProtNLM"/>
    </source>
</evidence>
<feature type="compositionally biased region" description="Polar residues" evidence="1">
    <location>
        <begin position="140"/>
        <end position="149"/>
    </location>
</feature>
<evidence type="ECO:0000313" key="2">
    <source>
        <dbReference type="EMBL" id="RFN43636.1"/>
    </source>
</evidence>